<dbReference type="AlphaFoldDB" id="A0ABC9AKG5"/>
<evidence type="ECO:0000256" key="2">
    <source>
        <dbReference type="SAM" id="Phobius"/>
    </source>
</evidence>
<sequence>MPPMSKASSDHPADLEKGRLMKEAATEEEEDVGVVDRCMATCITVSLYVFVEAYMLFFIGVIAWMAKNLHNWWDPWKSALLFSAIMIWTISKTPKANDALIRRYATKPAPASDCDASAKLLA</sequence>
<name>A0ABC9AKG5_9POAL</name>
<keyword evidence="2" id="KW-1133">Transmembrane helix</keyword>
<organism evidence="3 4">
    <name type="scientific">Urochloa decumbens</name>
    <dbReference type="NCBI Taxonomy" id="240449"/>
    <lineage>
        <taxon>Eukaryota</taxon>
        <taxon>Viridiplantae</taxon>
        <taxon>Streptophyta</taxon>
        <taxon>Embryophyta</taxon>
        <taxon>Tracheophyta</taxon>
        <taxon>Spermatophyta</taxon>
        <taxon>Magnoliopsida</taxon>
        <taxon>Liliopsida</taxon>
        <taxon>Poales</taxon>
        <taxon>Poaceae</taxon>
        <taxon>PACMAD clade</taxon>
        <taxon>Panicoideae</taxon>
        <taxon>Panicodae</taxon>
        <taxon>Paniceae</taxon>
        <taxon>Melinidinae</taxon>
        <taxon>Urochloa</taxon>
    </lineage>
</organism>
<evidence type="ECO:0000313" key="4">
    <source>
        <dbReference type="Proteomes" id="UP001497457"/>
    </source>
</evidence>
<evidence type="ECO:0000313" key="3">
    <source>
        <dbReference type="EMBL" id="CAL4978951.1"/>
    </source>
</evidence>
<feature type="region of interest" description="Disordered" evidence="1">
    <location>
        <begin position="1"/>
        <end position="28"/>
    </location>
</feature>
<gene>
    <name evidence="3" type="ORF">URODEC1_LOCUS55038</name>
</gene>
<feature type="transmembrane region" description="Helical" evidence="2">
    <location>
        <begin position="47"/>
        <end position="66"/>
    </location>
</feature>
<accession>A0ABC9AKG5</accession>
<keyword evidence="2" id="KW-0812">Transmembrane</keyword>
<keyword evidence="2" id="KW-0472">Membrane</keyword>
<reference evidence="3" key="1">
    <citation type="submission" date="2024-10" db="EMBL/GenBank/DDBJ databases">
        <authorList>
            <person name="Ryan C."/>
        </authorList>
    </citation>
    <scope>NUCLEOTIDE SEQUENCE [LARGE SCALE GENOMIC DNA]</scope>
</reference>
<dbReference type="EMBL" id="OZ075131">
    <property type="protein sequence ID" value="CAL4978951.1"/>
    <property type="molecule type" value="Genomic_DNA"/>
</dbReference>
<feature type="compositionally biased region" description="Basic and acidic residues" evidence="1">
    <location>
        <begin position="8"/>
        <end position="25"/>
    </location>
</feature>
<dbReference type="Proteomes" id="UP001497457">
    <property type="component" value="Chromosome 21rd"/>
</dbReference>
<evidence type="ECO:0000256" key="1">
    <source>
        <dbReference type="SAM" id="MobiDB-lite"/>
    </source>
</evidence>
<proteinExistence type="predicted"/>
<keyword evidence="4" id="KW-1185">Reference proteome</keyword>
<protein>
    <submittedName>
        <fullName evidence="3">Uncharacterized protein</fullName>
    </submittedName>
</protein>